<evidence type="ECO:0000313" key="2">
    <source>
        <dbReference type="EMBL" id="KII70774.1"/>
    </source>
</evidence>
<dbReference type="OrthoDB" id="774951at2759"/>
<protein>
    <recommendedName>
        <fullName evidence="1">Protein kinase domain-containing protein</fullName>
    </recommendedName>
</protein>
<evidence type="ECO:0000259" key="1">
    <source>
        <dbReference type="PROSITE" id="PS50011"/>
    </source>
</evidence>
<name>A0A0C2IZ22_THEKT</name>
<keyword evidence="3" id="KW-1185">Reference proteome</keyword>
<dbReference type="Pfam" id="PF00069">
    <property type="entry name" value="Pkinase"/>
    <property type="match status" value="1"/>
</dbReference>
<accession>A0A0C2IZ22</accession>
<dbReference type="EMBL" id="JWZT01001964">
    <property type="protein sequence ID" value="KII70774.1"/>
    <property type="molecule type" value="Genomic_DNA"/>
</dbReference>
<dbReference type="InterPro" id="IPR011009">
    <property type="entry name" value="Kinase-like_dom_sf"/>
</dbReference>
<dbReference type="GO" id="GO:0004672">
    <property type="term" value="F:protein kinase activity"/>
    <property type="evidence" value="ECO:0007669"/>
    <property type="project" value="InterPro"/>
</dbReference>
<organism evidence="2 3">
    <name type="scientific">Thelohanellus kitauei</name>
    <name type="common">Myxosporean</name>
    <dbReference type="NCBI Taxonomy" id="669202"/>
    <lineage>
        <taxon>Eukaryota</taxon>
        <taxon>Metazoa</taxon>
        <taxon>Cnidaria</taxon>
        <taxon>Myxozoa</taxon>
        <taxon>Myxosporea</taxon>
        <taxon>Bivalvulida</taxon>
        <taxon>Platysporina</taxon>
        <taxon>Myxobolidae</taxon>
        <taxon>Thelohanellus</taxon>
    </lineage>
</organism>
<dbReference type="GO" id="GO:0005524">
    <property type="term" value="F:ATP binding"/>
    <property type="evidence" value="ECO:0007669"/>
    <property type="project" value="InterPro"/>
</dbReference>
<dbReference type="SUPFAM" id="SSF56112">
    <property type="entry name" value="Protein kinase-like (PK-like)"/>
    <property type="match status" value="1"/>
</dbReference>
<comment type="caution">
    <text evidence="2">The sequence shown here is derived from an EMBL/GenBank/DDBJ whole genome shotgun (WGS) entry which is preliminary data.</text>
</comment>
<dbReference type="PANTHER" id="PTHR44305:SF24">
    <property type="entry name" value="TYROSINE-PROTEIN KINASE C03B1.5-RELATED"/>
    <property type="match status" value="1"/>
</dbReference>
<feature type="domain" description="Protein kinase" evidence="1">
    <location>
        <begin position="27"/>
        <end position="306"/>
    </location>
</feature>
<evidence type="ECO:0000313" key="3">
    <source>
        <dbReference type="Proteomes" id="UP000031668"/>
    </source>
</evidence>
<dbReference type="Gene3D" id="1.10.510.10">
    <property type="entry name" value="Transferase(Phosphotransferase) domain 1"/>
    <property type="match status" value="1"/>
</dbReference>
<dbReference type="Proteomes" id="UP000031668">
    <property type="component" value="Unassembled WGS sequence"/>
</dbReference>
<gene>
    <name evidence="2" type="ORF">RF11_02536</name>
</gene>
<dbReference type="AlphaFoldDB" id="A0A0C2IZ22"/>
<reference evidence="2 3" key="1">
    <citation type="journal article" date="2014" name="Genome Biol. Evol.">
        <title>The genome of the myxosporean Thelohanellus kitauei shows adaptations to nutrient acquisition within its fish host.</title>
        <authorList>
            <person name="Yang Y."/>
            <person name="Xiong J."/>
            <person name="Zhou Z."/>
            <person name="Huo F."/>
            <person name="Miao W."/>
            <person name="Ran C."/>
            <person name="Liu Y."/>
            <person name="Zhang J."/>
            <person name="Feng J."/>
            <person name="Wang M."/>
            <person name="Wang M."/>
            <person name="Wang L."/>
            <person name="Yao B."/>
        </authorList>
    </citation>
    <scope>NUCLEOTIDE SEQUENCE [LARGE SCALE GENOMIC DNA]</scope>
    <source>
        <strain evidence="2">Wuqing</strain>
    </source>
</reference>
<dbReference type="PROSITE" id="PS50011">
    <property type="entry name" value="PROTEIN_KINASE_DOM"/>
    <property type="match status" value="1"/>
</dbReference>
<sequence length="306" mass="35264">MTSYFGSHIQKIILISDEFRVFGIMSSELYRKLTKEVIKVLYEAIVYLRKHRLTKEIAEELIYLEDKKIGTEPQNQSEILKKNQEEEAGSEKCPETNIIQGTALTGSESLKNGSPTDNDWIIGMNDLKIGPFLDRNRFWNIYAGANLGPVMINVKNNRGKMESVREFKENWLWSELFFNRYVPGVSLYTKLYEECFQFPQSSVLAILKQVLEGLGYLHSKNIVHANLNTQSIFYSQGKITLRDFGLVSVENQQIYIPLKFFSYPGLVIPKYWVNYQAPEILSIVSLSRHGQEAKKYNSKTDIYALG</sequence>
<proteinExistence type="predicted"/>
<dbReference type="InterPro" id="IPR053083">
    <property type="entry name" value="TF_kinase-domain_protein"/>
</dbReference>
<dbReference type="PANTHER" id="PTHR44305">
    <property type="entry name" value="SI:DKEY-192D15.2-RELATED"/>
    <property type="match status" value="1"/>
</dbReference>
<dbReference type="InterPro" id="IPR000719">
    <property type="entry name" value="Prot_kinase_dom"/>
</dbReference>